<feature type="compositionally biased region" description="Low complexity" evidence="4">
    <location>
        <begin position="17"/>
        <end position="50"/>
    </location>
</feature>
<protein>
    <submittedName>
        <fullName evidence="5">Uncharacterized protein</fullName>
    </submittedName>
</protein>
<evidence type="ECO:0000313" key="5">
    <source>
        <dbReference type="EMBL" id="WWD21398.1"/>
    </source>
</evidence>
<keyword evidence="2" id="KW-0863">Zinc-finger</keyword>
<evidence type="ECO:0000256" key="4">
    <source>
        <dbReference type="SAM" id="MobiDB-lite"/>
    </source>
</evidence>
<dbReference type="Proteomes" id="UP000322225">
    <property type="component" value="Chromosome 10"/>
</dbReference>
<evidence type="ECO:0000256" key="2">
    <source>
        <dbReference type="ARBA" id="ARBA00022771"/>
    </source>
</evidence>
<keyword evidence="3" id="KW-0862">Zinc</keyword>
<feature type="region of interest" description="Disordered" evidence="4">
    <location>
        <begin position="723"/>
        <end position="761"/>
    </location>
</feature>
<reference evidence="5" key="2">
    <citation type="submission" date="2024-01" db="EMBL/GenBank/DDBJ databases">
        <title>Comparative genomics of Cryptococcus and Kwoniella reveals pathogenesis evolution and contrasting modes of karyotype evolution via chromosome fusion or intercentromeric recombination.</title>
        <authorList>
            <person name="Coelho M.A."/>
            <person name="David-Palma M."/>
            <person name="Shea T."/>
            <person name="Bowers K."/>
            <person name="McGinley-Smith S."/>
            <person name="Mohammad A.W."/>
            <person name="Gnirke A."/>
            <person name="Yurkov A.M."/>
            <person name="Nowrousian M."/>
            <person name="Sun S."/>
            <person name="Cuomo C.A."/>
            <person name="Heitman J."/>
        </authorList>
    </citation>
    <scope>NUCLEOTIDE SEQUENCE</scope>
    <source>
        <strain evidence="5">CBS 12478</strain>
    </source>
</reference>
<sequence>MSQTKDKSQNIGGGDGNDTTTPHGNHTDLSSDQSPTPPSTTTFDTTIRSPSPRKHDNNSIGFGVPPSLGTTTPMPTSSILATHPHLAHYLFNLLQNVQFSPSRTTSSQHPLSLSSSGESDGSDEDDQVVTPAGHSDEHDGVEGLGQKTPKKGRVARSSGGGSLTGQERDDLVRKIVELLDNEEEEEVKNVLKPHMGELGKDGILMDQVCLDCMHRRRDDREHVPYAPHLTPTRARGSPIPSAHPLRPYTPTRVPSFRNRTPLGRPHSPSPALQASILHPPVHTAPTTLSAAPAAPSSSSGHSSSGSPVASPRLLNAKAATFSPTPRVVSAPISYGNSSFLPSDPWRDAPAEPPRSASPFGAIGPTSMSRTGSNLAIAAPLFSAHSSPFHSPVGTPNRVPIKMPDVFASPVSSINRPSTKSFIPDDDDDDEFSPFGKGLPKLHHHDNALLNTDARTFTPFSSASNSGDYFGDSVGTPELTAEEINNEAGAGMTPLDVLCSVFTSVPRAELEDALHRSGYDFESAMGMLVMQHTAPRSGSSTPQRVSSPRPLLGVGNRGGIQVNHHAPREGYFQQGGRSLRGDMSPGFGGRSPGGHGGKMCRYFLAGECRRSDCRFSHDIDRALCRFWLRGHCAKGPNCEFLHQLPTNFDASALTSAMSHVEISQDGYARPSSPAVYTPQDEFPDLLAARLGRGARFDPSRNRFANAVKRATPMPLNMIQVSGARQAPLPSSNQGPYSPSPEARSLAPPAAPVPRPSQRIKLRPPTLLPTLKTGISTNDQYMNTRATAIRLGHARNACLARAADAFRRGDGAAAKRFSREGKALNQRMLNESSEAAQSLVKERRAEAQTAVRERDPNWSDDPSDRQERGRECAGGLGVIMGVASKNKVPNGERVSADERTECLLDLHTLHGSEGADIAAQFLAELERENFRGLAYIVVGEEKHVGSQDPLRGASKIRLATSVKQCLAEWGYAWSDSAGVICIDPCRV</sequence>
<feature type="region of interest" description="Disordered" evidence="4">
    <location>
        <begin position="223"/>
        <end position="310"/>
    </location>
</feature>
<dbReference type="InterPro" id="IPR000571">
    <property type="entry name" value="Znf_CCCH"/>
</dbReference>
<dbReference type="Pfam" id="PF14608">
    <property type="entry name" value="zf-CCCH_2"/>
    <property type="match status" value="1"/>
</dbReference>
<dbReference type="GeneID" id="43590972"/>
<dbReference type="SMART" id="SM01162">
    <property type="entry name" value="DUF1771"/>
    <property type="match status" value="1"/>
</dbReference>
<keyword evidence="1" id="KW-0479">Metal-binding</keyword>
<dbReference type="InterPro" id="IPR036063">
    <property type="entry name" value="Smr_dom_sf"/>
</dbReference>
<feature type="compositionally biased region" description="Basic and acidic residues" evidence="4">
    <location>
        <begin position="838"/>
        <end position="867"/>
    </location>
</feature>
<dbReference type="RefSeq" id="XP_031858861.1">
    <property type="nucleotide sequence ID" value="XM_032006809.1"/>
</dbReference>
<dbReference type="GO" id="GO:0008270">
    <property type="term" value="F:zinc ion binding"/>
    <property type="evidence" value="ECO:0007669"/>
    <property type="project" value="UniProtKB-KW"/>
</dbReference>
<evidence type="ECO:0000256" key="3">
    <source>
        <dbReference type="ARBA" id="ARBA00022833"/>
    </source>
</evidence>
<keyword evidence="6" id="KW-1185">Reference proteome</keyword>
<accession>A0A5M6BT55</accession>
<evidence type="ECO:0000256" key="1">
    <source>
        <dbReference type="ARBA" id="ARBA00022723"/>
    </source>
</evidence>
<dbReference type="PANTHER" id="PTHR46651:SF1">
    <property type="entry name" value="SMALL MUTS RELATED FAMILY PROTEIN"/>
    <property type="match status" value="1"/>
</dbReference>
<dbReference type="Gene3D" id="3.30.1370.110">
    <property type="match status" value="1"/>
</dbReference>
<feature type="region of interest" description="Disordered" evidence="4">
    <location>
        <begin position="1"/>
        <end position="76"/>
    </location>
</feature>
<organism evidence="5 6">
    <name type="scientific">Kwoniella shandongensis</name>
    <dbReference type="NCBI Taxonomy" id="1734106"/>
    <lineage>
        <taxon>Eukaryota</taxon>
        <taxon>Fungi</taxon>
        <taxon>Dikarya</taxon>
        <taxon>Basidiomycota</taxon>
        <taxon>Agaricomycotina</taxon>
        <taxon>Tremellomycetes</taxon>
        <taxon>Tremellales</taxon>
        <taxon>Cryptococcaceae</taxon>
        <taxon>Kwoniella</taxon>
    </lineage>
</organism>
<gene>
    <name evidence="5" type="ORF">CI109_105883</name>
</gene>
<evidence type="ECO:0000313" key="6">
    <source>
        <dbReference type="Proteomes" id="UP000322225"/>
    </source>
</evidence>
<dbReference type="InterPro" id="IPR053242">
    <property type="entry name" value="PAM2-like_domain"/>
</dbReference>
<dbReference type="PANTHER" id="PTHR46651">
    <property type="entry name" value="POLYADENYLATE-BINDING PROTEIN-INTERACTING PROTEIN 7"/>
    <property type="match status" value="1"/>
</dbReference>
<dbReference type="EMBL" id="CP144060">
    <property type="protein sequence ID" value="WWD21398.1"/>
    <property type="molecule type" value="Genomic_DNA"/>
</dbReference>
<feature type="compositionally biased region" description="Polar residues" evidence="4">
    <location>
        <begin position="101"/>
        <end position="110"/>
    </location>
</feature>
<dbReference type="InterPro" id="IPR013899">
    <property type="entry name" value="DUF1771"/>
</dbReference>
<dbReference type="PROSITE" id="PS50103">
    <property type="entry name" value="ZF_C3H1"/>
    <property type="match status" value="2"/>
</dbReference>
<proteinExistence type="predicted"/>
<dbReference type="CDD" id="cd14279">
    <property type="entry name" value="CUE"/>
    <property type="match status" value="1"/>
</dbReference>
<feature type="region of interest" description="Disordered" evidence="4">
    <location>
        <begin position="830"/>
        <end position="867"/>
    </location>
</feature>
<dbReference type="OrthoDB" id="3247158at2759"/>
<dbReference type="Pfam" id="PF00642">
    <property type="entry name" value="zf-CCCH"/>
    <property type="match status" value="1"/>
</dbReference>
<dbReference type="InterPro" id="IPR036855">
    <property type="entry name" value="Znf_CCCH_sf"/>
</dbReference>
<dbReference type="KEGG" id="ksn:43590972"/>
<name>A0A5M6BT55_9TREE</name>
<feature type="region of interest" description="Disordered" evidence="4">
    <location>
        <begin position="101"/>
        <end position="168"/>
    </location>
</feature>
<feature type="region of interest" description="Disordered" evidence="4">
    <location>
        <begin position="343"/>
        <end position="364"/>
    </location>
</feature>
<dbReference type="AlphaFoldDB" id="A0A5M6BT55"/>
<dbReference type="Pfam" id="PF08590">
    <property type="entry name" value="DUF1771"/>
    <property type="match status" value="1"/>
</dbReference>
<feature type="compositionally biased region" description="Low complexity" evidence="4">
    <location>
        <begin position="289"/>
        <end position="310"/>
    </location>
</feature>
<dbReference type="SUPFAM" id="SSF90229">
    <property type="entry name" value="CCCH zinc finger"/>
    <property type="match status" value="1"/>
</dbReference>
<reference evidence="5" key="1">
    <citation type="submission" date="2017-08" db="EMBL/GenBank/DDBJ databases">
        <authorList>
            <person name="Cuomo C."/>
            <person name="Billmyre B."/>
            <person name="Heitman J."/>
        </authorList>
    </citation>
    <scope>NUCLEOTIDE SEQUENCE</scope>
    <source>
        <strain evidence="5">CBS 12478</strain>
    </source>
</reference>
<dbReference type="Gene3D" id="4.10.1000.10">
    <property type="entry name" value="Zinc finger, CCCH-type"/>
    <property type="match status" value="1"/>
</dbReference>
<dbReference type="SMART" id="SM00356">
    <property type="entry name" value="ZnF_C3H1"/>
    <property type="match status" value="2"/>
</dbReference>